<reference evidence="15" key="1">
    <citation type="submission" date="2017-01" db="EMBL/GenBank/DDBJ databases">
        <title>Comparative genomics of anhydrobiosis in the tardigrade Hypsibius dujardini.</title>
        <authorList>
            <person name="Yoshida Y."/>
            <person name="Koutsovoulos G."/>
            <person name="Laetsch D."/>
            <person name="Stevens L."/>
            <person name="Kumar S."/>
            <person name="Horikawa D."/>
            <person name="Ishino K."/>
            <person name="Komine S."/>
            <person name="Tomita M."/>
            <person name="Blaxter M."/>
            <person name="Arakawa K."/>
        </authorList>
    </citation>
    <scope>NUCLEOTIDE SEQUENCE [LARGE SCALE GENOMIC DNA]</scope>
    <source>
        <strain evidence="15">Z151</strain>
    </source>
</reference>
<accession>A0A1W0WHP5</accession>
<keyword evidence="4 10" id="KW-0547">Nucleotide-binding</keyword>
<dbReference type="OrthoDB" id="10023328at2759"/>
<evidence type="ECO:0000256" key="7">
    <source>
        <dbReference type="ARBA" id="ARBA00023002"/>
    </source>
</evidence>
<dbReference type="Gene3D" id="3.90.1530.10">
    <property type="entry name" value="Conserved hypothetical protein from pyrococcus furiosus pfu- 392566-001, ParB domain"/>
    <property type="match status" value="1"/>
</dbReference>
<evidence type="ECO:0000256" key="12">
    <source>
        <dbReference type="PIRSR" id="PIRSR017267-2"/>
    </source>
</evidence>
<dbReference type="GO" id="GO:0005737">
    <property type="term" value="C:cytoplasm"/>
    <property type="evidence" value="ECO:0007669"/>
    <property type="project" value="TreeGrafter"/>
</dbReference>
<comment type="catalytic activity">
    <reaction evidence="9 10">
        <text>S-hydroxy-S-oxy-L-cysteinyl-[peroxiredoxin] + [protein]-dithiol + ATP = S-hydroxy-L-cysteinyl-[peroxiredoxin] + [protein]-disulfide + ADP + phosphate</text>
        <dbReference type="Rhea" id="RHEA:17545"/>
        <dbReference type="Rhea" id="RHEA-COMP:10593"/>
        <dbReference type="Rhea" id="RHEA-COMP:10594"/>
        <dbReference type="Rhea" id="RHEA-COMP:13681"/>
        <dbReference type="Rhea" id="RHEA-COMP:17976"/>
        <dbReference type="ChEBI" id="CHEBI:29950"/>
        <dbReference type="ChEBI" id="CHEBI:30616"/>
        <dbReference type="ChEBI" id="CHEBI:43474"/>
        <dbReference type="ChEBI" id="CHEBI:50058"/>
        <dbReference type="ChEBI" id="CHEBI:61973"/>
        <dbReference type="ChEBI" id="CHEBI:61974"/>
        <dbReference type="ChEBI" id="CHEBI:456216"/>
        <dbReference type="EC" id="1.8.98.2"/>
    </reaction>
</comment>
<dbReference type="EMBL" id="MTYJ01000100">
    <property type="protein sequence ID" value="OQV14707.1"/>
    <property type="molecule type" value="Genomic_DNA"/>
</dbReference>
<evidence type="ECO:0000256" key="1">
    <source>
        <dbReference type="ARBA" id="ARBA00009609"/>
    </source>
</evidence>
<keyword evidence="5 10" id="KW-0067">ATP-binding</keyword>
<dbReference type="GO" id="GO:0005524">
    <property type="term" value="F:ATP binding"/>
    <property type="evidence" value="ECO:0007669"/>
    <property type="project" value="UniProtKB-KW"/>
</dbReference>
<dbReference type="GO" id="GO:0032542">
    <property type="term" value="F:sulfiredoxin activity"/>
    <property type="evidence" value="ECO:0007669"/>
    <property type="project" value="UniProtKB-EC"/>
</dbReference>
<evidence type="ECO:0000313" key="15">
    <source>
        <dbReference type="Proteomes" id="UP000192578"/>
    </source>
</evidence>
<evidence type="ECO:0000256" key="9">
    <source>
        <dbReference type="ARBA" id="ARBA00047514"/>
    </source>
</evidence>
<organism evidence="14 15">
    <name type="scientific">Hypsibius exemplaris</name>
    <name type="common">Freshwater tardigrade</name>
    <dbReference type="NCBI Taxonomy" id="2072580"/>
    <lineage>
        <taxon>Eukaryota</taxon>
        <taxon>Metazoa</taxon>
        <taxon>Ecdysozoa</taxon>
        <taxon>Tardigrada</taxon>
        <taxon>Eutardigrada</taxon>
        <taxon>Parachela</taxon>
        <taxon>Hypsibioidea</taxon>
        <taxon>Hypsibiidae</taxon>
        <taxon>Hypsibius</taxon>
    </lineage>
</organism>
<sequence>MVSSPSLLSTTTEEQSSIHGRNVNEIHMVPFQVITRPIPPVLDDKKVCSLISAISDEENVKNVPPLDVLWITGSEGGQYYFSFGGCHRYEAYKRIGAKEIPCKLIRSTINDLRTYLGSSTPQLK</sequence>
<dbReference type="InterPro" id="IPR003115">
    <property type="entry name" value="ParB_N"/>
</dbReference>
<evidence type="ECO:0000313" key="14">
    <source>
        <dbReference type="EMBL" id="OQV14707.1"/>
    </source>
</evidence>
<proteinExistence type="inferred from homology"/>
<dbReference type="PIRSF" id="PIRSF017267">
    <property type="entry name" value="Sulfiredoxin"/>
    <property type="match status" value="1"/>
</dbReference>
<evidence type="ECO:0000256" key="8">
    <source>
        <dbReference type="ARBA" id="ARBA00023157"/>
    </source>
</evidence>
<dbReference type="AlphaFoldDB" id="A0A1W0WHP5"/>
<feature type="domain" description="ParB-like N-terminal" evidence="13">
    <location>
        <begin position="24"/>
        <end position="118"/>
    </location>
</feature>
<evidence type="ECO:0000256" key="5">
    <source>
        <dbReference type="ARBA" id="ARBA00022840"/>
    </source>
</evidence>
<evidence type="ECO:0000256" key="3">
    <source>
        <dbReference type="ARBA" id="ARBA00022481"/>
    </source>
</evidence>
<evidence type="ECO:0000256" key="6">
    <source>
        <dbReference type="ARBA" id="ARBA00022862"/>
    </source>
</evidence>
<feature type="binding site" evidence="11">
    <location>
        <begin position="85"/>
        <end position="88"/>
    </location>
    <ligand>
        <name>ATP</name>
        <dbReference type="ChEBI" id="CHEBI:30616"/>
    </ligand>
</feature>
<keyword evidence="15" id="KW-1185">Reference proteome</keyword>
<dbReference type="SUPFAM" id="SSF110849">
    <property type="entry name" value="ParB/Sulfiredoxin"/>
    <property type="match status" value="1"/>
</dbReference>
<dbReference type="GO" id="GO:0034599">
    <property type="term" value="P:cellular response to oxidative stress"/>
    <property type="evidence" value="ECO:0007669"/>
    <property type="project" value="TreeGrafter"/>
</dbReference>
<keyword evidence="3" id="KW-0488">Methylation</keyword>
<comment type="caution">
    <text evidence="14">The sequence shown here is derived from an EMBL/GenBank/DDBJ whole genome shotgun (WGS) entry which is preliminary data.</text>
</comment>
<dbReference type="Pfam" id="PF02195">
    <property type="entry name" value="ParB_N"/>
    <property type="match status" value="1"/>
</dbReference>
<evidence type="ECO:0000256" key="2">
    <source>
        <dbReference type="ARBA" id="ARBA00013055"/>
    </source>
</evidence>
<keyword evidence="6 10" id="KW-0049">Antioxidant</keyword>
<comment type="similarity">
    <text evidence="1 10">Belongs to the sulfiredoxin family.</text>
</comment>
<dbReference type="InterPro" id="IPR036086">
    <property type="entry name" value="ParB/Sulfiredoxin_sf"/>
</dbReference>
<name>A0A1W0WHP5_HYPEX</name>
<dbReference type="EC" id="1.8.98.2" evidence="2 10"/>
<evidence type="ECO:0000256" key="11">
    <source>
        <dbReference type="PIRSR" id="PIRSR017267-1"/>
    </source>
</evidence>
<gene>
    <name evidence="14" type="ORF">BV898_11081</name>
</gene>
<evidence type="ECO:0000256" key="10">
    <source>
        <dbReference type="PIRNR" id="PIRNR017267"/>
    </source>
</evidence>
<dbReference type="CDD" id="cd16395">
    <property type="entry name" value="Srx"/>
    <property type="match status" value="1"/>
</dbReference>
<evidence type="ECO:0000259" key="13">
    <source>
        <dbReference type="Pfam" id="PF02195"/>
    </source>
</evidence>
<feature type="disulfide bond" description="Interchain" evidence="12">
    <location>
        <position position="86"/>
    </location>
</feature>
<protein>
    <recommendedName>
        <fullName evidence="2 10">Sulfiredoxin</fullName>
        <ecNumber evidence="2 10">1.8.98.2</ecNumber>
    </recommendedName>
</protein>
<keyword evidence="7 10" id="KW-0560">Oxidoreductase</keyword>
<dbReference type="Proteomes" id="UP000192578">
    <property type="component" value="Unassembled WGS sequence"/>
</dbReference>
<dbReference type="PANTHER" id="PTHR21348:SF2">
    <property type="entry name" value="SULFIREDOXIN-1"/>
    <property type="match status" value="1"/>
</dbReference>
<dbReference type="FunFam" id="3.90.1530.10:FF:000001">
    <property type="entry name" value="Sulfiredoxin"/>
    <property type="match status" value="1"/>
</dbReference>
<evidence type="ECO:0000256" key="4">
    <source>
        <dbReference type="ARBA" id="ARBA00022741"/>
    </source>
</evidence>
<dbReference type="InterPro" id="IPR016692">
    <property type="entry name" value="Sulfiredoxin"/>
</dbReference>
<keyword evidence="8 12" id="KW-1015">Disulfide bond</keyword>
<dbReference type="PANTHER" id="PTHR21348">
    <property type="match status" value="1"/>
</dbReference>